<dbReference type="RefSeq" id="WP_317973872.1">
    <property type="nucleotide sequence ID" value="NZ_BTFW01000001.1"/>
</dbReference>
<dbReference type="PANTHER" id="PTHR34129">
    <property type="entry name" value="BLR1139 PROTEIN"/>
    <property type="match status" value="1"/>
</dbReference>
<dbReference type="Gene3D" id="3.20.170.20">
    <property type="entry name" value="Protein of unknown function DUF952"/>
    <property type="match status" value="1"/>
</dbReference>
<dbReference type="Pfam" id="PF06108">
    <property type="entry name" value="DUF952"/>
    <property type="match status" value="1"/>
</dbReference>
<gene>
    <name evidence="1" type="ORF">NUTIK01_08280</name>
</gene>
<name>A0ABQ6P4C5_9SPHN</name>
<proteinExistence type="predicted"/>
<keyword evidence="2" id="KW-1185">Reference proteome</keyword>
<dbReference type="PANTHER" id="PTHR34129:SF1">
    <property type="entry name" value="DUF952 DOMAIN-CONTAINING PROTEIN"/>
    <property type="match status" value="1"/>
</dbReference>
<evidence type="ECO:0000313" key="2">
    <source>
        <dbReference type="Proteomes" id="UP001187221"/>
    </source>
</evidence>
<dbReference type="InterPro" id="IPR009297">
    <property type="entry name" value="DUF952"/>
</dbReference>
<protein>
    <submittedName>
        <fullName evidence="1">DUF952 domain-containing protein</fullName>
    </submittedName>
</protein>
<dbReference type="EMBL" id="BTFW01000001">
    <property type="protein sequence ID" value="GMM60051.1"/>
    <property type="molecule type" value="Genomic_DNA"/>
</dbReference>
<evidence type="ECO:0000313" key="1">
    <source>
        <dbReference type="EMBL" id="GMM60051.1"/>
    </source>
</evidence>
<dbReference type="SUPFAM" id="SSF56399">
    <property type="entry name" value="ADP-ribosylation"/>
    <property type="match status" value="1"/>
</dbReference>
<reference evidence="1 2" key="1">
    <citation type="submission" date="2023-06" db="EMBL/GenBank/DDBJ databases">
        <title>Draft genome sequence of Novosphingobium sp. strain IK01.</title>
        <authorList>
            <person name="Hatamoto M."/>
            <person name="Ikarashi T."/>
            <person name="Yamaguchi T."/>
        </authorList>
    </citation>
    <scope>NUCLEOTIDE SEQUENCE [LARGE SCALE GENOMIC DNA]</scope>
    <source>
        <strain evidence="1 2">IK01</strain>
    </source>
</reference>
<accession>A0ABQ6P4C5</accession>
<dbReference type="Proteomes" id="UP001187221">
    <property type="component" value="Unassembled WGS sequence"/>
</dbReference>
<sequence>MSAAIPAETLAYKVLTGEQRAELESGTFGGAPVDLADGYIHMSTADQVTATVDKHFAGQGDLHVATVDLTAFGPSLKWEVSRGGALFPHLYVPLPLAAVVAMEPLSRLPDGSVALPQPE</sequence>
<organism evidence="1 2">
    <name type="scientific">Novosphingobium pituita</name>
    <dbReference type="NCBI Taxonomy" id="3056842"/>
    <lineage>
        <taxon>Bacteria</taxon>
        <taxon>Pseudomonadati</taxon>
        <taxon>Pseudomonadota</taxon>
        <taxon>Alphaproteobacteria</taxon>
        <taxon>Sphingomonadales</taxon>
        <taxon>Sphingomonadaceae</taxon>
        <taxon>Novosphingobium</taxon>
    </lineage>
</organism>
<comment type="caution">
    <text evidence="1">The sequence shown here is derived from an EMBL/GenBank/DDBJ whole genome shotgun (WGS) entry which is preliminary data.</text>
</comment>